<dbReference type="InterPro" id="IPR050463">
    <property type="entry name" value="Gfo/Idh/MocA_oxidrdct_glycsds"/>
</dbReference>
<dbReference type="GO" id="GO:0000166">
    <property type="term" value="F:nucleotide binding"/>
    <property type="evidence" value="ECO:0007669"/>
    <property type="project" value="InterPro"/>
</dbReference>
<dbReference type="KEGG" id="prv:G7070_05670"/>
<evidence type="ECO:0000313" key="5">
    <source>
        <dbReference type="Proteomes" id="UP000501058"/>
    </source>
</evidence>
<dbReference type="InterPro" id="IPR055170">
    <property type="entry name" value="GFO_IDH_MocA-like_dom"/>
</dbReference>
<keyword evidence="5" id="KW-1185">Reference proteome</keyword>
<evidence type="ECO:0000259" key="3">
    <source>
        <dbReference type="Pfam" id="PF22725"/>
    </source>
</evidence>
<dbReference type="Gene3D" id="3.40.50.720">
    <property type="entry name" value="NAD(P)-binding Rossmann-like Domain"/>
    <property type="match status" value="1"/>
</dbReference>
<evidence type="ECO:0000259" key="2">
    <source>
        <dbReference type="Pfam" id="PF01408"/>
    </source>
</evidence>
<accession>A0A6G7Y5G2</accession>
<dbReference type="InterPro" id="IPR000683">
    <property type="entry name" value="Gfo/Idh/MocA-like_OxRdtase_N"/>
</dbReference>
<feature type="domain" description="Gfo/Idh/MocA-like oxidoreductase N-terminal" evidence="2">
    <location>
        <begin position="5"/>
        <end position="112"/>
    </location>
</feature>
<dbReference type="RefSeq" id="WP_166232660.1">
    <property type="nucleotide sequence ID" value="NZ_CP049865.1"/>
</dbReference>
<dbReference type="SUPFAM" id="SSF51735">
    <property type="entry name" value="NAD(P)-binding Rossmann-fold domains"/>
    <property type="match status" value="1"/>
</dbReference>
<protein>
    <submittedName>
        <fullName evidence="4">Gfo/Idh/MocA family oxidoreductase</fullName>
    </submittedName>
</protein>
<dbReference type="Gene3D" id="3.30.360.10">
    <property type="entry name" value="Dihydrodipicolinate Reductase, domain 2"/>
    <property type="match status" value="1"/>
</dbReference>
<sequence>MPASIRIGLIGLGTIARTHVDALRALAEDGVAVEIAGYVGRSDAAAALGIAGRPSTLPGLLGRPDLDLIADASPSSAHAEHAVAALAAGKGVVVEKPLATTAADARRILDAAGPRSFGSVFAQRRFEPQHRWLHEHLTAGRLGEPVAASVTLPWWRDDAYFAAAPWRGRAPEGGVLLNQGIHSIDLLLWLLGDAVDAVGFGAARHRPGDADDTAAGAIRFAGGALASVLATTGTPPGSPATLTLHTTTGTASFRQAETVAWTFPDVPPPPTPTTAGMGASDPRAIGHSGHVDQWRDIVAALAEGREPAVTLRDGLRAVAVCEALTAGSPLDSVPPRILG</sequence>
<evidence type="ECO:0000256" key="1">
    <source>
        <dbReference type="ARBA" id="ARBA00023002"/>
    </source>
</evidence>
<evidence type="ECO:0000313" key="4">
    <source>
        <dbReference type="EMBL" id="QIK71857.1"/>
    </source>
</evidence>
<gene>
    <name evidence="4" type="ORF">G7070_05670</name>
</gene>
<keyword evidence="1" id="KW-0560">Oxidoreductase</keyword>
<dbReference type="Pfam" id="PF22725">
    <property type="entry name" value="GFO_IDH_MocA_C3"/>
    <property type="match status" value="1"/>
</dbReference>
<proteinExistence type="predicted"/>
<dbReference type="GO" id="GO:0016491">
    <property type="term" value="F:oxidoreductase activity"/>
    <property type="evidence" value="ECO:0007669"/>
    <property type="project" value="UniProtKB-KW"/>
</dbReference>
<dbReference type="InterPro" id="IPR036291">
    <property type="entry name" value="NAD(P)-bd_dom_sf"/>
</dbReference>
<dbReference type="EMBL" id="CP049865">
    <property type="protein sequence ID" value="QIK71857.1"/>
    <property type="molecule type" value="Genomic_DNA"/>
</dbReference>
<dbReference type="AlphaFoldDB" id="A0A6G7Y5G2"/>
<dbReference type="PANTHER" id="PTHR43818">
    <property type="entry name" value="BCDNA.GH03377"/>
    <property type="match status" value="1"/>
</dbReference>
<dbReference type="PANTHER" id="PTHR43818:SF11">
    <property type="entry name" value="BCDNA.GH03377"/>
    <property type="match status" value="1"/>
</dbReference>
<name>A0A6G7Y5G2_9ACTN</name>
<dbReference type="Proteomes" id="UP000501058">
    <property type="component" value="Chromosome"/>
</dbReference>
<reference evidence="4 5" key="1">
    <citation type="submission" date="2020-03" db="EMBL/GenBank/DDBJ databases">
        <title>Propioniciclava sp. nov., isolated from Hydrophilus acuminatus.</title>
        <authorList>
            <person name="Hyun D.-W."/>
            <person name="Bae J.-W."/>
        </authorList>
    </citation>
    <scope>NUCLEOTIDE SEQUENCE [LARGE SCALE GENOMIC DNA]</scope>
    <source>
        <strain evidence="4 5">HDW11</strain>
    </source>
</reference>
<feature type="domain" description="GFO/IDH/MocA-like oxidoreductase" evidence="3">
    <location>
        <begin position="131"/>
        <end position="251"/>
    </location>
</feature>
<dbReference type="SUPFAM" id="SSF55347">
    <property type="entry name" value="Glyceraldehyde-3-phosphate dehydrogenase-like, C-terminal domain"/>
    <property type="match status" value="1"/>
</dbReference>
<organism evidence="4 5">
    <name type="scientific">Propioniciclava coleopterorum</name>
    <dbReference type="NCBI Taxonomy" id="2714937"/>
    <lineage>
        <taxon>Bacteria</taxon>
        <taxon>Bacillati</taxon>
        <taxon>Actinomycetota</taxon>
        <taxon>Actinomycetes</taxon>
        <taxon>Propionibacteriales</taxon>
        <taxon>Propionibacteriaceae</taxon>
        <taxon>Propioniciclava</taxon>
    </lineage>
</organism>
<dbReference type="Pfam" id="PF01408">
    <property type="entry name" value="GFO_IDH_MocA"/>
    <property type="match status" value="1"/>
</dbReference>